<evidence type="ECO:0000313" key="2">
    <source>
        <dbReference type="Proteomes" id="UP000011514"/>
    </source>
</evidence>
<protein>
    <submittedName>
        <fullName evidence="1">Uncharacterized protein</fullName>
    </submittedName>
</protein>
<sequence>MTSENALTRLADDLATVIPTVDRNTEGQYGDGIGSEDETQQVELLVDELRRHSAAYGDTRLEVPYPDGSESCDLVLPDGIPVECKLLRYWRANGDPEDSMPMRVFSPFHEHTLLSDAQKLHESGFDRDGGLLGLFYERSDDDPETVANLPEQYTAERLADKTARDIEHWFDIDVDVCGVAEFDGLQHPVQAQGAAITWQIES</sequence>
<dbReference type="OrthoDB" id="193791at2157"/>
<comment type="caution">
    <text evidence="1">The sequence shown here is derived from an EMBL/GenBank/DDBJ whole genome shotgun (WGS) entry which is preliminary data.</text>
</comment>
<dbReference type="STRING" id="1227484.C471_02015"/>
<dbReference type="RefSeq" id="WP_004046279.1">
    <property type="nucleotide sequence ID" value="NZ_AOJE01000010.1"/>
</dbReference>
<organism evidence="1 2">
    <name type="scientific">Halorubrum saccharovorum DSM 1137</name>
    <dbReference type="NCBI Taxonomy" id="1227484"/>
    <lineage>
        <taxon>Archaea</taxon>
        <taxon>Methanobacteriati</taxon>
        <taxon>Methanobacteriota</taxon>
        <taxon>Stenosarchaea group</taxon>
        <taxon>Halobacteria</taxon>
        <taxon>Halobacteriales</taxon>
        <taxon>Haloferacaceae</taxon>
        <taxon>Halorubrum</taxon>
    </lineage>
</organism>
<proteinExistence type="predicted"/>
<keyword evidence="2" id="KW-1185">Reference proteome</keyword>
<evidence type="ECO:0000313" key="1">
    <source>
        <dbReference type="EMBL" id="ELZ42729.1"/>
    </source>
</evidence>
<name>M0E8M2_9EURY</name>
<dbReference type="AlphaFoldDB" id="M0E8M2"/>
<gene>
    <name evidence="1" type="ORF">C471_02015</name>
</gene>
<reference evidence="1 2" key="1">
    <citation type="journal article" date="2014" name="PLoS Genet.">
        <title>Phylogenetically driven sequencing of extremely halophilic archaea reveals strategies for static and dynamic osmo-response.</title>
        <authorList>
            <person name="Becker E.A."/>
            <person name="Seitzer P.M."/>
            <person name="Tritt A."/>
            <person name="Larsen D."/>
            <person name="Krusor M."/>
            <person name="Yao A.I."/>
            <person name="Wu D."/>
            <person name="Madern D."/>
            <person name="Eisen J.A."/>
            <person name="Darling A.E."/>
            <person name="Facciotti M.T."/>
        </authorList>
    </citation>
    <scope>NUCLEOTIDE SEQUENCE [LARGE SCALE GENOMIC DNA]</scope>
    <source>
        <strain evidence="1 2">DSM 1137</strain>
    </source>
</reference>
<dbReference type="PATRIC" id="fig|1227484.4.peg.412"/>
<accession>M0E8M2</accession>
<dbReference type="eggNOG" id="arCOG14825">
    <property type="taxonomic scope" value="Archaea"/>
</dbReference>
<dbReference type="Proteomes" id="UP000011514">
    <property type="component" value="Unassembled WGS sequence"/>
</dbReference>
<dbReference type="EMBL" id="AOJE01000010">
    <property type="protein sequence ID" value="ELZ42729.1"/>
    <property type="molecule type" value="Genomic_DNA"/>
</dbReference>